<keyword evidence="2" id="KW-1185">Reference proteome</keyword>
<dbReference type="Gene3D" id="2.160.20.80">
    <property type="entry name" value="E3 ubiquitin-protein ligase SopA"/>
    <property type="match status" value="1"/>
</dbReference>
<dbReference type="AlphaFoldDB" id="A0A0V7ZJK3"/>
<dbReference type="InterPro" id="IPR051082">
    <property type="entry name" value="Pentapeptide-BTB/POZ_domain"/>
</dbReference>
<evidence type="ECO:0000313" key="1">
    <source>
        <dbReference type="EMBL" id="KST64535.1"/>
    </source>
</evidence>
<evidence type="ECO:0000313" key="2">
    <source>
        <dbReference type="Proteomes" id="UP000053372"/>
    </source>
</evidence>
<dbReference type="EMBL" id="LMTZ01000120">
    <property type="protein sequence ID" value="KST64535.1"/>
    <property type="molecule type" value="Genomic_DNA"/>
</dbReference>
<protein>
    <recommendedName>
        <fullName evidence="3">Pentapeptide repeat-containing protein</fullName>
    </recommendedName>
</protein>
<comment type="caution">
    <text evidence="1">The sequence shown here is derived from an EMBL/GenBank/DDBJ whole genome shotgun (WGS) entry which is preliminary data.</text>
</comment>
<gene>
    <name evidence="1" type="ORF">BC008_18075</name>
</gene>
<dbReference type="RefSeq" id="WP_027844131.1">
    <property type="nucleotide sequence ID" value="NZ_LMTZ01000120.1"/>
</dbReference>
<dbReference type="PANTHER" id="PTHR14136:SF17">
    <property type="entry name" value="BTB_POZ DOMAIN-CONTAINING PROTEIN KCTD9"/>
    <property type="match status" value="1"/>
</dbReference>
<dbReference type="OrthoDB" id="581093at2"/>
<reference evidence="1 2" key="1">
    <citation type="journal article" date="2015" name="Genome Announc.">
        <title>Draft Genome of the Euendolithic (true boring) Cyanobacterium Mastigocoleus testarum strain BC008.</title>
        <authorList>
            <person name="Guida B.S."/>
            <person name="Garcia-Pichel F."/>
        </authorList>
    </citation>
    <scope>NUCLEOTIDE SEQUENCE [LARGE SCALE GENOMIC DNA]</scope>
    <source>
        <strain evidence="1 2">BC008</strain>
    </source>
</reference>
<dbReference type="Pfam" id="PF00805">
    <property type="entry name" value="Pentapeptide"/>
    <property type="match status" value="2"/>
</dbReference>
<dbReference type="Proteomes" id="UP000053372">
    <property type="component" value="Unassembled WGS sequence"/>
</dbReference>
<dbReference type="SUPFAM" id="SSF141571">
    <property type="entry name" value="Pentapeptide repeat-like"/>
    <property type="match status" value="1"/>
</dbReference>
<dbReference type="PANTHER" id="PTHR14136">
    <property type="entry name" value="BTB_POZ DOMAIN-CONTAINING PROTEIN KCTD9"/>
    <property type="match status" value="1"/>
</dbReference>
<organism evidence="1 2">
    <name type="scientific">Mastigocoleus testarum BC008</name>
    <dbReference type="NCBI Taxonomy" id="371196"/>
    <lineage>
        <taxon>Bacteria</taxon>
        <taxon>Bacillati</taxon>
        <taxon>Cyanobacteriota</taxon>
        <taxon>Cyanophyceae</taxon>
        <taxon>Nostocales</taxon>
        <taxon>Hapalosiphonaceae</taxon>
        <taxon>Mastigocoleus</taxon>
    </lineage>
</organism>
<proteinExistence type="predicted"/>
<evidence type="ECO:0008006" key="3">
    <source>
        <dbReference type="Google" id="ProtNLM"/>
    </source>
</evidence>
<dbReference type="InterPro" id="IPR001646">
    <property type="entry name" value="5peptide_repeat"/>
</dbReference>
<name>A0A0V7ZJK3_9CYAN</name>
<sequence length="380" mass="41745">MHDLQNLTQENMFNHAVQLRNMDVGVSSMEQMAGQMVRYLYKNLTLPDGNSACALVRFFKTHPYQELPEDLQESAQGILKGREIHNATKCLTLVATAGDNSQWNSRKLSVGHKAIPLVDEDSVARIPMISQLISQFGVSVENVIKPDPEIILNLGKRTFNVFYIPEAMNSPYIPAQEEFVIPYQIKSVLGIGGMLLSGNIFTIILFSKIEIPFHVTHLFKWVAMYAKIATNSVEGDKNLFDKSPSPALSGSSNYQSTIANNTISTSNTKLQTSNTKLQTSRFQTINQSKVDISTIDFQNADLKGINLRNANLEGADLRGVNLKGANLEGTDLRGINLQGANLQGVNLQSVNFQGANLQGANLQGANLQGAIMPDGTIYQE</sequence>
<accession>A0A0V7ZJK3</accession>